<sequence>MEAASIYPNWPPVLAATGLGVTLAAIDPDRVPLQPVLINDPRTRFAPGGSAVDASGVMRLHVRNTLGYTFLRPHHTEKLRLRYANAKSEKRLNRQSQAAFYRRHYRPFVPHDLMMDFLENECPQQENAHNLSKWQGNAVAGVDQGQDGHVVFYPTGQVLQQACAWYSKGESEGDAPCSSTVIETGAPIRQFVCCQDLCGSTWFHELHNSRSAGTNYACKHA</sequence>
<dbReference type="EnsemblProtists" id="Phyra96944">
    <property type="protein sequence ID" value="Phyra96944"/>
    <property type="gene ID" value="Phyra96944"/>
</dbReference>
<evidence type="ECO:0000313" key="2">
    <source>
        <dbReference type="Proteomes" id="UP000005238"/>
    </source>
</evidence>
<protein>
    <submittedName>
        <fullName evidence="1">Uncharacterized protein</fullName>
    </submittedName>
</protein>
<dbReference type="InParanoid" id="H3HEA3"/>
<dbReference type="EMBL" id="DS566122">
    <property type="status" value="NOT_ANNOTATED_CDS"/>
    <property type="molecule type" value="Genomic_DNA"/>
</dbReference>
<dbReference type="Proteomes" id="UP000005238">
    <property type="component" value="Unassembled WGS sequence"/>
</dbReference>
<keyword evidence="2" id="KW-1185">Reference proteome</keyword>
<accession>H3HEA3</accession>
<reference evidence="2" key="1">
    <citation type="journal article" date="2006" name="Science">
        <title>Phytophthora genome sequences uncover evolutionary origins and mechanisms of pathogenesis.</title>
        <authorList>
            <person name="Tyler B.M."/>
            <person name="Tripathy S."/>
            <person name="Zhang X."/>
            <person name="Dehal P."/>
            <person name="Jiang R.H."/>
            <person name="Aerts A."/>
            <person name="Arredondo F.D."/>
            <person name="Baxter L."/>
            <person name="Bensasson D."/>
            <person name="Beynon J.L."/>
            <person name="Chapman J."/>
            <person name="Damasceno C.M."/>
            <person name="Dorrance A.E."/>
            <person name="Dou D."/>
            <person name="Dickerman A.W."/>
            <person name="Dubchak I.L."/>
            <person name="Garbelotto M."/>
            <person name="Gijzen M."/>
            <person name="Gordon S.G."/>
            <person name="Govers F."/>
            <person name="Grunwald N.J."/>
            <person name="Huang W."/>
            <person name="Ivors K.L."/>
            <person name="Jones R.W."/>
            <person name="Kamoun S."/>
            <person name="Krampis K."/>
            <person name="Lamour K.H."/>
            <person name="Lee M.K."/>
            <person name="McDonald W.H."/>
            <person name="Medina M."/>
            <person name="Meijer H.J."/>
            <person name="Nordberg E.K."/>
            <person name="Maclean D.J."/>
            <person name="Ospina-Giraldo M.D."/>
            <person name="Morris P.F."/>
            <person name="Phuntumart V."/>
            <person name="Putnam N.H."/>
            <person name="Rash S."/>
            <person name="Rose J.K."/>
            <person name="Sakihama Y."/>
            <person name="Salamov A.A."/>
            <person name="Savidor A."/>
            <person name="Scheuring C.F."/>
            <person name="Smith B.M."/>
            <person name="Sobral B.W."/>
            <person name="Terry A."/>
            <person name="Torto-Alalibo T.A."/>
            <person name="Win J."/>
            <person name="Xu Z."/>
            <person name="Zhang H."/>
            <person name="Grigoriev I.V."/>
            <person name="Rokhsar D.S."/>
            <person name="Boore J.L."/>
        </authorList>
    </citation>
    <scope>NUCLEOTIDE SEQUENCE [LARGE SCALE GENOMIC DNA]</scope>
    <source>
        <strain evidence="2">Pr102</strain>
    </source>
</reference>
<evidence type="ECO:0000313" key="1">
    <source>
        <dbReference type="EnsemblProtists" id="Phyra96944"/>
    </source>
</evidence>
<dbReference type="eggNOG" id="ENOG502QV17">
    <property type="taxonomic scope" value="Eukaryota"/>
</dbReference>
<name>H3HEA3_PHYRM</name>
<dbReference type="AlphaFoldDB" id="H3HEA3"/>
<proteinExistence type="predicted"/>
<dbReference type="HOGENOM" id="CLU_109160_0_0_1"/>
<organism evidence="1 2">
    <name type="scientific">Phytophthora ramorum</name>
    <name type="common">Sudden oak death agent</name>
    <dbReference type="NCBI Taxonomy" id="164328"/>
    <lineage>
        <taxon>Eukaryota</taxon>
        <taxon>Sar</taxon>
        <taxon>Stramenopiles</taxon>
        <taxon>Oomycota</taxon>
        <taxon>Peronosporomycetes</taxon>
        <taxon>Peronosporales</taxon>
        <taxon>Peronosporaceae</taxon>
        <taxon>Phytophthora</taxon>
    </lineage>
</organism>
<reference evidence="1" key="2">
    <citation type="submission" date="2015-06" db="UniProtKB">
        <authorList>
            <consortium name="EnsemblProtists"/>
        </authorList>
    </citation>
    <scope>IDENTIFICATION</scope>
    <source>
        <strain evidence="1">Pr102</strain>
    </source>
</reference>
<dbReference type="VEuPathDB" id="FungiDB:KRP22_5536"/>
<dbReference type="VEuPathDB" id="FungiDB:KRP23_6154"/>